<dbReference type="InterPro" id="IPR011527">
    <property type="entry name" value="ABC1_TM_dom"/>
</dbReference>
<evidence type="ECO:0000256" key="3">
    <source>
        <dbReference type="ARBA" id="ARBA00022692"/>
    </source>
</evidence>
<feature type="domain" description="ABC transmembrane type-1" evidence="11">
    <location>
        <begin position="118"/>
        <end position="397"/>
    </location>
</feature>
<keyword evidence="8 9" id="KW-0472">Membrane</keyword>
<keyword evidence="5" id="KW-0547">Nucleotide-binding</keyword>
<dbReference type="PANTHER" id="PTHR24223">
    <property type="entry name" value="ATP-BINDING CASSETTE SUB-FAMILY C"/>
    <property type="match status" value="1"/>
</dbReference>
<feature type="transmembrane region" description="Helical" evidence="9">
    <location>
        <begin position="819"/>
        <end position="837"/>
    </location>
</feature>
<dbReference type="InterPro" id="IPR003593">
    <property type="entry name" value="AAA+_ATPase"/>
</dbReference>
<keyword evidence="4" id="KW-0677">Repeat</keyword>
<keyword evidence="6" id="KW-0067">ATP-binding</keyword>
<dbReference type="Gene3D" id="1.20.1560.10">
    <property type="entry name" value="ABC transporter type 1, transmembrane domain"/>
    <property type="match status" value="2"/>
</dbReference>
<dbReference type="CDD" id="cd03244">
    <property type="entry name" value="ABCC_MRP_domain2"/>
    <property type="match status" value="1"/>
</dbReference>
<keyword evidence="2" id="KW-0813">Transport</keyword>
<dbReference type="InterPro" id="IPR050173">
    <property type="entry name" value="ABC_transporter_C-like"/>
</dbReference>
<name>A0A8K1FMT6_PYTOL</name>
<proteinExistence type="predicted"/>
<feature type="transmembrane region" description="Helical" evidence="9">
    <location>
        <begin position="253"/>
        <end position="274"/>
    </location>
</feature>
<evidence type="ECO:0000256" key="4">
    <source>
        <dbReference type="ARBA" id="ARBA00022737"/>
    </source>
</evidence>
<dbReference type="SUPFAM" id="SSF90123">
    <property type="entry name" value="ABC transporter transmembrane region"/>
    <property type="match status" value="2"/>
</dbReference>
<evidence type="ECO:0000259" key="11">
    <source>
        <dbReference type="PROSITE" id="PS50929"/>
    </source>
</evidence>
<evidence type="ECO:0000256" key="6">
    <source>
        <dbReference type="ARBA" id="ARBA00022840"/>
    </source>
</evidence>
<feature type="transmembrane region" description="Helical" evidence="9">
    <location>
        <begin position="222"/>
        <end position="241"/>
    </location>
</feature>
<keyword evidence="7 9" id="KW-1133">Transmembrane helix</keyword>
<dbReference type="InterPro" id="IPR036640">
    <property type="entry name" value="ABC1_TM_sf"/>
</dbReference>
<evidence type="ECO:0000256" key="5">
    <source>
        <dbReference type="ARBA" id="ARBA00022741"/>
    </source>
</evidence>
<dbReference type="GO" id="GO:0005774">
    <property type="term" value="C:vacuolar membrane"/>
    <property type="evidence" value="ECO:0007669"/>
    <property type="project" value="UniProtKB-SubCell"/>
</dbReference>
<feature type="domain" description="ABC transporter" evidence="10">
    <location>
        <begin position="1065"/>
        <end position="1299"/>
    </location>
</feature>
<reference evidence="12" key="1">
    <citation type="submission" date="2019-03" db="EMBL/GenBank/DDBJ databases">
        <title>Long read genome sequence of the mycoparasitic Pythium oligandrum ATCC 38472 isolated from sugarbeet rhizosphere.</title>
        <authorList>
            <person name="Gaulin E."/>
        </authorList>
    </citation>
    <scope>NUCLEOTIDE SEQUENCE</scope>
    <source>
        <strain evidence="12">ATCC 38472_TT</strain>
    </source>
</reference>
<feature type="transmembrane region" description="Helical" evidence="9">
    <location>
        <begin position="967"/>
        <end position="991"/>
    </location>
</feature>
<accession>A0A8K1FMT6</accession>
<dbReference type="PANTHER" id="PTHR24223:SF443">
    <property type="entry name" value="MULTIDRUG-RESISTANCE LIKE PROTEIN 1, ISOFORM I"/>
    <property type="match status" value="1"/>
</dbReference>
<dbReference type="Pfam" id="PF00664">
    <property type="entry name" value="ABC_membrane"/>
    <property type="match status" value="2"/>
</dbReference>
<dbReference type="CDD" id="cd03250">
    <property type="entry name" value="ABCC_MRP_domain1"/>
    <property type="match status" value="1"/>
</dbReference>
<dbReference type="GO" id="GO:0140359">
    <property type="term" value="F:ABC-type transporter activity"/>
    <property type="evidence" value="ECO:0007669"/>
    <property type="project" value="InterPro"/>
</dbReference>
<feature type="transmembrane region" description="Helical" evidence="9">
    <location>
        <begin position="877"/>
        <end position="898"/>
    </location>
</feature>
<dbReference type="PROSITE" id="PS00211">
    <property type="entry name" value="ABC_TRANSPORTER_1"/>
    <property type="match status" value="1"/>
</dbReference>
<dbReference type="PROSITE" id="PS50893">
    <property type="entry name" value="ABC_TRANSPORTER_2"/>
    <property type="match status" value="2"/>
</dbReference>
<evidence type="ECO:0000313" key="12">
    <source>
        <dbReference type="EMBL" id="TMW68611.1"/>
    </source>
</evidence>
<evidence type="ECO:0000256" key="9">
    <source>
        <dbReference type="SAM" id="Phobius"/>
    </source>
</evidence>
<dbReference type="Gene3D" id="3.40.50.300">
    <property type="entry name" value="P-loop containing nucleotide triphosphate hydrolases"/>
    <property type="match status" value="2"/>
</dbReference>
<keyword evidence="3 9" id="KW-0812">Transmembrane</keyword>
<organism evidence="12 13">
    <name type="scientific">Pythium oligandrum</name>
    <name type="common">Mycoparasitic fungus</name>
    <dbReference type="NCBI Taxonomy" id="41045"/>
    <lineage>
        <taxon>Eukaryota</taxon>
        <taxon>Sar</taxon>
        <taxon>Stramenopiles</taxon>
        <taxon>Oomycota</taxon>
        <taxon>Peronosporomycetes</taxon>
        <taxon>Pythiales</taxon>
        <taxon>Pythiaceae</taxon>
        <taxon>Pythium</taxon>
    </lineage>
</organism>
<dbReference type="GO" id="GO:0016887">
    <property type="term" value="F:ATP hydrolysis activity"/>
    <property type="evidence" value="ECO:0007669"/>
    <property type="project" value="InterPro"/>
</dbReference>
<feature type="domain" description="ABC transporter" evidence="10">
    <location>
        <begin position="440"/>
        <end position="665"/>
    </location>
</feature>
<feature type="transmembrane region" description="Helical" evidence="9">
    <location>
        <begin position="156"/>
        <end position="173"/>
    </location>
</feature>
<sequence>MGMEGAYGTFPAGLQTRCESIEALELEKDAPPTLHREESEPLPPDASESTFLARLFFLWCDPLMTIAARRRLKSNEIWNMPMEYRSEAAYNEFIPVYKANGSIVRTIMRCYWRQFASSGVLSLASVMFSVSHPILLYEALRRAMSANQDIREIAKTAAIIVSILLAHVASTVFHHNSRRILFLPATKAVCAIHTLMFDRAMDSANSTSSTKSSVLFQEVTKIYNAMTLVHVPWTYVIHLSVNLCVLYQMIGDAFIASIIAAIMAQFVAALLTAWEAKSNGNWLKARAMRIRVVNECIKTIQTIKLNAWESRFLQRIREYRTKEVAANTEHLVVGVLTRSFVSVLPEVIMISTFAMLTLSERELPDFNPARAFGTMAVVHRLHATLTHFVSTMRHFGKASILVGQVEAYLQGCKESLLREKRHRSSMFSPDALIGHPAVMVHMVNAIIAKTTEEPLIVSANLLVRRGELVVIHGKTGSGKSTLLEALVGEALQLNRRGSIDMKGSVAYCSQNPWLQTLTIRENILFGLPYDEDKYLNVLHACSLLRDLEAFPSGDKTVVGPKGLNISGGQQSRIALARACYADADIYLVDSPLASVDAIVQSDIFSRCVLQLLKNKTIILVTHNAEIIASPFVDQVVRVEDHQLVHESKLGSSFMVDPQLSYQPIRSIEEQPTLSGIKRLPKTESTSLATTKLRGSKIESQWKAIAAKGEVPAQLSELESVIRPSTFQEFVSLCGSSWFIVPLFLTGVLARGSLIASDLWLCTWSKEDDAERHSPSDPTTFLNREFNVMIYATLIFAGAGMTFYSSIVAALGCREAANALFTRMIRSVIYAPMSFFYSRPIGEIVNRFNGDFIRVDFKMQELISWHAASISGTLLSSLLLMVIVPEMIIMFPFVLHFIYRKRHRVMIALEMLRHVVASMSPCYNFIDESIEGRRVLQAFGTSQRDRFRRINQRHVDNMMKTLYTKAMFESWGILQFYKIDFLLISVLIVASFRRNLEPVMLGLTLTYIFLLNSQVFSWCWSTMHLGSHILIVDRIFEYAGIASEDDNSKIQMHGQVNPSWPSRGRIVFENACFQYNAVNGVVLKSISLHIRPGEKVGLVGRTGSGKSSVLMALFRIHELVSGRILIDDVDISHVDLYNLRSRLSIIPQSPLYFKGPLRSYLDPFGDFEDFELWTALQKTGLGEVVARMDGKLMAQLHENAENLSQGERQLLCLSRVILKKSKILVLDEATASIDQDSDETVQRVLQVEFAGATMISIAHRLESILQFDRVVVMDGGKIVQSGTVEELMIDSNGPFFDLLEGALLQL</sequence>
<evidence type="ECO:0000313" key="13">
    <source>
        <dbReference type="Proteomes" id="UP000794436"/>
    </source>
</evidence>
<feature type="domain" description="ABC transmembrane type-1" evidence="11">
    <location>
        <begin position="787"/>
        <end position="970"/>
    </location>
</feature>
<dbReference type="OrthoDB" id="6500128at2759"/>
<dbReference type="Pfam" id="PF00005">
    <property type="entry name" value="ABC_tran"/>
    <property type="match status" value="2"/>
</dbReference>
<comment type="caution">
    <text evidence="12">The sequence shown here is derived from an EMBL/GenBank/DDBJ whole genome shotgun (WGS) entry which is preliminary data.</text>
</comment>
<dbReference type="FunFam" id="3.40.50.300:FF:000838">
    <property type="entry name" value="ABC multidrug transporter (Eurofung)"/>
    <property type="match status" value="1"/>
</dbReference>
<dbReference type="GO" id="GO:0005524">
    <property type="term" value="F:ATP binding"/>
    <property type="evidence" value="ECO:0007669"/>
    <property type="project" value="UniProtKB-KW"/>
</dbReference>
<protein>
    <submittedName>
        <fullName evidence="12">Uncharacterized protein</fullName>
    </submittedName>
</protein>
<feature type="transmembrane region" description="Helical" evidence="9">
    <location>
        <begin position="787"/>
        <end position="812"/>
    </location>
</feature>
<dbReference type="EMBL" id="SPLM01000002">
    <property type="protein sequence ID" value="TMW68611.1"/>
    <property type="molecule type" value="Genomic_DNA"/>
</dbReference>
<comment type="subcellular location">
    <subcellularLocation>
        <location evidence="1">Vacuole membrane</location>
        <topology evidence="1">Multi-pass membrane protein</topology>
    </subcellularLocation>
</comment>
<dbReference type="FunFam" id="3.40.50.300:FF:000973">
    <property type="entry name" value="Multidrug resistance-associated protein 4"/>
    <property type="match status" value="1"/>
</dbReference>
<dbReference type="SUPFAM" id="SSF52540">
    <property type="entry name" value="P-loop containing nucleoside triphosphate hydrolases"/>
    <property type="match status" value="2"/>
</dbReference>
<dbReference type="InterPro" id="IPR017871">
    <property type="entry name" value="ABC_transporter-like_CS"/>
</dbReference>
<dbReference type="PROSITE" id="PS50929">
    <property type="entry name" value="ABC_TM1F"/>
    <property type="match status" value="2"/>
</dbReference>
<dbReference type="InterPro" id="IPR027417">
    <property type="entry name" value="P-loop_NTPase"/>
</dbReference>
<evidence type="ECO:0000259" key="10">
    <source>
        <dbReference type="PROSITE" id="PS50893"/>
    </source>
</evidence>
<dbReference type="InterPro" id="IPR003439">
    <property type="entry name" value="ABC_transporter-like_ATP-bd"/>
</dbReference>
<dbReference type="SMART" id="SM00382">
    <property type="entry name" value="AAA"/>
    <property type="match status" value="2"/>
</dbReference>
<evidence type="ECO:0000256" key="1">
    <source>
        <dbReference type="ARBA" id="ARBA00004128"/>
    </source>
</evidence>
<evidence type="ECO:0000256" key="2">
    <source>
        <dbReference type="ARBA" id="ARBA00022448"/>
    </source>
</evidence>
<feature type="transmembrane region" description="Helical" evidence="9">
    <location>
        <begin position="115"/>
        <end position="136"/>
    </location>
</feature>
<gene>
    <name evidence="12" type="ORF">Poli38472_006079</name>
</gene>
<evidence type="ECO:0000256" key="7">
    <source>
        <dbReference type="ARBA" id="ARBA00022989"/>
    </source>
</evidence>
<dbReference type="Proteomes" id="UP000794436">
    <property type="component" value="Unassembled WGS sequence"/>
</dbReference>
<evidence type="ECO:0000256" key="8">
    <source>
        <dbReference type="ARBA" id="ARBA00023136"/>
    </source>
</evidence>
<keyword evidence="13" id="KW-1185">Reference proteome</keyword>